<evidence type="ECO:0000313" key="2">
    <source>
        <dbReference type="EMBL" id="SDC73612.1"/>
    </source>
</evidence>
<organism evidence="2 3">
    <name type="scientific">Prauserella marina</name>
    <dbReference type="NCBI Taxonomy" id="530584"/>
    <lineage>
        <taxon>Bacteria</taxon>
        <taxon>Bacillati</taxon>
        <taxon>Actinomycetota</taxon>
        <taxon>Actinomycetes</taxon>
        <taxon>Pseudonocardiales</taxon>
        <taxon>Pseudonocardiaceae</taxon>
        <taxon>Prauserella</taxon>
    </lineage>
</organism>
<accession>A0A1G6P081</accession>
<keyword evidence="3" id="KW-1185">Reference proteome</keyword>
<dbReference type="InterPro" id="IPR000326">
    <property type="entry name" value="PAP2/HPO"/>
</dbReference>
<gene>
    <name evidence="2" type="ORF">SAMN05421630_103417</name>
</gene>
<protein>
    <submittedName>
        <fullName evidence="2">Undecaprenyl-diphosphatase</fullName>
    </submittedName>
</protein>
<sequence>MRQGRWEAPALPPVLRTPMLVVAVAALVTLVVLAVVFAGSSDPRGFDRWAQATVTDPPAPWYDVALVVDFGGEPAGAAILVALVAGACVLAGKLRLAVLAVAGPCLCVVVTTGLKPLVGRTINGDFLSFPSGHTALLTAVALVLGLLVADLGMARRGRGGIPVSGASAARVGGAGGVPGGGVPGGVPGGGVTGGVPGGGVTGGGGLLVGGAVVYGFGLVCGAAMAWAQIALDAHYPTDTLGGFATALVCVPLVALVVDARVPHPGRRDPHSGR</sequence>
<dbReference type="Gene3D" id="1.20.144.10">
    <property type="entry name" value="Phosphatidic acid phosphatase type 2/haloperoxidase"/>
    <property type="match status" value="1"/>
</dbReference>
<evidence type="ECO:0000259" key="1">
    <source>
        <dbReference type="Pfam" id="PF01569"/>
    </source>
</evidence>
<dbReference type="Proteomes" id="UP000199494">
    <property type="component" value="Unassembled WGS sequence"/>
</dbReference>
<proteinExistence type="predicted"/>
<dbReference type="AlphaFoldDB" id="A0A1G6P081"/>
<dbReference type="Pfam" id="PF01569">
    <property type="entry name" value="PAP2"/>
    <property type="match status" value="1"/>
</dbReference>
<feature type="domain" description="Phosphatidic acid phosphatase type 2/haloperoxidase" evidence="1">
    <location>
        <begin position="126"/>
        <end position="260"/>
    </location>
</feature>
<dbReference type="InterPro" id="IPR036938">
    <property type="entry name" value="PAP2/HPO_sf"/>
</dbReference>
<name>A0A1G6P081_9PSEU</name>
<dbReference type="STRING" id="530584.SAMN05421630_103417"/>
<reference evidence="2 3" key="1">
    <citation type="submission" date="2016-10" db="EMBL/GenBank/DDBJ databases">
        <authorList>
            <person name="de Groot N.N."/>
        </authorList>
    </citation>
    <scope>NUCLEOTIDE SEQUENCE [LARGE SCALE GENOMIC DNA]</scope>
    <source>
        <strain evidence="2 3">CGMCC 4.5506</strain>
    </source>
</reference>
<dbReference type="SUPFAM" id="SSF48317">
    <property type="entry name" value="Acid phosphatase/Vanadium-dependent haloperoxidase"/>
    <property type="match status" value="1"/>
</dbReference>
<evidence type="ECO:0000313" key="3">
    <source>
        <dbReference type="Proteomes" id="UP000199494"/>
    </source>
</evidence>
<dbReference type="EMBL" id="FMZE01000003">
    <property type="protein sequence ID" value="SDC73612.1"/>
    <property type="molecule type" value="Genomic_DNA"/>
</dbReference>